<evidence type="ECO:0000313" key="2">
    <source>
        <dbReference type="EMBL" id="GGB67469.1"/>
    </source>
</evidence>
<evidence type="ECO:0000313" key="3">
    <source>
        <dbReference type="Proteomes" id="UP000614261"/>
    </source>
</evidence>
<keyword evidence="1" id="KW-0732">Signal</keyword>
<sequence length="176" mass="19540">MGSKRYARDVKPFLLFFAVWCATLFAGCSVEIDATQAVASVASAKEVEGDPHASSARPDRAGVWVAVKALIRREAVEQIVYWQVYPHVYIVDCSSGLVTNVGTDPDLEGFQFDNFNAVRGALNKHPTTQVFELRSLIFARPNDFQMPQCLQFRGGSYTGQKIVETRTPIRVVGRLL</sequence>
<feature type="signal peptide" evidence="1">
    <location>
        <begin position="1"/>
        <end position="26"/>
    </location>
</feature>
<dbReference type="PROSITE" id="PS51257">
    <property type="entry name" value="PROKAR_LIPOPROTEIN"/>
    <property type="match status" value="1"/>
</dbReference>
<keyword evidence="3" id="KW-1185">Reference proteome</keyword>
<comment type="caution">
    <text evidence="2">The sequence shown here is derived from an EMBL/GenBank/DDBJ whole genome shotgun (WGS) entry which is preliminary data.</text>
</comment>
<feature type="chain" id="PRO_5045634129" evidence="1">
    <location>
        <begin position="27"/>
        <end position="176"/>
    </location>
</feature>
<organism evidence="2 3">
    <name type="scientific">Blastomonas aquatica</name>
    <dbReference type="NCBI Taxonomy" id="1510276"/>
    <lineage>
        <taxon>Bacteria</taxon>
        <taxon>Pseudomonadati</taxon>
        <taxon>Pseudomonadota</taxon>
        <taxon>Alphaproteobacteria</taxon>
        <taxon>Sphingomonadales</taxon>
        <taxon>Sphingomonadaceae</taxon>
        <taxon>Blastomonas</taxon>
    </lineage>
</organism>
<dbReference type="EMBL" id="BMGD01000003">
    <property type="protein sequence ID" value="GGB67469.1"/>
    <property type="molecule type" value="Genomic_DNA"/>
</dbReference>
<reference evidence="3" key="1">
    <citation type="journal article" date="2019" name="Int. J. Syst. Evol. Microbiol.">
        <title>The Global Catalogue of Microorganisms (GCM) 10K type strain sequencing project: providing services to taxonomists for standard genome sequencing and annotation.</title>
        <authorList>
            <consortium name="The Broad Institute Genomics Platform"/>
            <consortium name="The Broad Institute Genome Sequencing Center for Infectious Disease"/>
            <person name="Wu L."/>
            <person name="Ma J."/>
        </authorList>
    </citation>
    <scope>NUCLEOTIDE SEQUENCE [LARGE SCALE GENOMIC DNA]</scope>
    <source>
        <strain evidence="3">CGMCC 1.12851</strain>
    </source>
</reference>
<dbReference type="Proteomes" id="UP000614261">
    <property type="component" value="Unassembled WGS sequence"/>
</dbReference>
<name>A0ABQ1JIX0_9SPHN</name>
<gene>
    <name evidence="2" type="ORF">GCM10010833_23350</name>
</gene>
<proteinExistence type="predicted"/>
<protein>
    <submittedName>
        <fullName evidence="2">Uncharacterized protein</fullName>
    </submittedName>
</protein>
<accession>A0ABQ1JIX0</accession>
<evidence type="ECO:0000256" key="1">
    <source>
        <dbReference type="SAM" id="SignalP"/>
    </source>
</evidence>